<proteinExistence type="inferred from homology"/>
<evidence type="ECO:0000313" key="10">
    <source>
        <dbReference type="Proteomes" id="UP000193529"/>
    </source>
</evidence>
<dbReference type="Proteomes" id="UP000193529">
    <property type="component" value="Unassembled WGS sequence"/>
</dbReference>
<dbReference type="InterPro" id="IPR004869">
    <property type="entry name" value="MMPL_dom"/>
</dbReference>
<sequence>MPASGGALVRLTRLVLADPRRILEVVALITVAAGIFGFPVIDHLSSGGFEDPAAESSRAADLLTTKFGRGDLQMVLAVTSDQGALSTAAQSLGREIAYRLSTSEYVSGVVSAWTSPPPTAGGLISKDGKTGLVVAGIRGGGTEGQKHANELAAALVTTRDGVAVTAGGPAMTYAQLNRQSQSDLVTIETIAIPLCFGALVWVFGGLLAAALPLGVGIVAIIGVTALLRLITAATQVSTFALNFTIAMGLALAVDYTLLIVSRFRDELAGNDDRAHALMATMMTAGRTVLFSSLTVAMSMTALTLFPMYFMRSFAFAGVAVVALTATVSLVVTPAALAVYGDRLDSFDVRRLMWRLLRRGGPVAVPIERSFWYRTTKVVMRHAYSIGLPIVALLVVVGSPFIGVKWGFPDDRVLPKSTSARQVGDRLREGFAVNPMLDMAVVVPDVTGLTDDDLGRYAARVSTIPDVASVSSAEGTFARGQLIGQPSGPAGVKDGSAYFTLHSTAVSTAASDAQLQRLHETIGPGGRSALITGLAQVSRDTAGAIVSRVPLVFAVVAAVMFVLLLALTGSVVIPAKALLLNLLSLTAAFGALVWIFQDGHLGGVGTTTTGALVASIPVLLFCIAFGLSMDYEVFLMARIHEQWRASTRTKKDNDESIAVGLARTGRVVTAAALVMSISFVALSAAHVSIVRMIGLGLALAVIVDATLVRMCLVPAFMHILGAANWWAPRRWKRLLHRSVARGGPLPAEELNKDSRCDGIAFVERKARLAS</sequence>
<name>A0A1X1ZFB5_9MYCO</name>
<dbReference type="InterPro" id="IPR050545">
    <property type="entry name" value="Mycobact_MmpL"/>
</dbReference>
<comment type="subcellular location">
    <subcellularLocation>
        <location evidence="1">Cell membrane</location>
        <topology evidence="1">Multi-pass membrane protein</topology>
    </subcellularLocation>
</comment>
<accession>A0A1X1ZFB5</accession>
<dbReference type="PROSITE" id="PS50156">
    <property type="entry name" value="SSD"/>
    <property type="match status" value="1"/>
</dbReference>
<evidence type="ECO:0000256" key="4">
    <source>
        <dbReference type="ARBA" id="ARBA00022692"/>
    </source>
</evidence>
<feature type="transmembrane region" description="Helical" evidence="7">
    <location>
        <begin position="184"/>
        <end position="203"/>
    </location>
</feature>
<feature type="transmembrane region" description="Helical" evidence="7">
    <location>
        <begin position="21"/>
        <end position="41"/>
    </location>
</feature>
<organism evidence="9 10">
    <name type="scientific">Mycobacterium palustre</name>
    <dbReference type="NCBI Taxonomy" id="153971"/>
    <lineage>
        <taxon>Bacteria</taxon>
        <taxon>Bacillati</taxon>
        <taxon>Actinomycetota</taxon>
        <taxon>Actinomycetes</taxon>
        <taxon>Mycobacteriales</taxon>
        <taxon>Mycobacteriaceae</taxon>
        <taxon>Mycobacterium</taxon>
        <taxon>Mycobacterium simiae complex</taxon>
    </lineage>
</organism>
<evidence type="ECO:0000256" key="1">
    <source>
        <dbReference type="ARBA" id="ARBA00004651"/>
    </source>
</evidence>
<evidence type="ECO:0000256" key="5">
    <source>
        <dbReference type="ARBA" id="ARBA00022989"/>
    </source>
</evidence>
<evidence type="ECO:0000256" key="6">
    <source>
        <dbReference type="ARBA" id="ARBA00023136"/>
    </source>
</evidence>
<gene>
    <name evidence="9" type="ORF">AWC19_13545</name>
</gene>
<feature type="domain" description="SSD" evidence="8">
    <location>
        <begin position="207"/>
        <end position="338"/>
    </location>
</feature>
<dbReference type="EMBL" id="LQPJ01000116">
    <property type="protein sequence ID" value="ORW21970.1"/>
    <property type="molecule type" value="Genomic_DNA"/>
</dbReference>
<evidence type="ECO:0000259" key="8">
    <source>
        <dbReference type="PROSITE" id="PS50156"/>
    </source>
</evidence>
<keyword evidence="3" id="KW-1003">Cell membrane</keyword>
<evidence type="ECO:0000256" key="2">
    <source>
        <dbReference type="ARBA" id="ARBA00010157"/>
    </source>
</evidence>
<protein>
    <recommendedName>
        <fullName evidence="8">SSD domain-containing protein</fullName>
    </recommendedName>
</protein>
<feature type="transmembrane region" description="Helical" evidence="7">
    <location>
        <begin position="666"/>
        <end position="686"/>
    </location>
</feature>
<comment type="similarity">
    <text evidence="2">Belongs to the resistance-nodulation-cell division (RND) (TC 2.A.6) family. MmpL subfamily.</text>
</comment>
<keyword evidence="4 7" id="KW-0812">Transmembrane</keyword>
<keyword evidence="6 7" id="KW-0472">Membrane</keyword>
<feature type="transmembrane region" description="Helical" evidence="7">
    <location>
        <begin position="608"/>
        <end position="628"/>
    </location>
</feature>
<dbReference type="InterPro" id="IPR000731">
    <property type="entry name" value="SSD"/>
</dbReference>
<dbReference type="PANTHER" id="PTHR33406:SF11">
    <property type="entry name" value="MEMBRANE PROTEIN SCO6666-RELATED"/>
    <property type="match status" value="1"/>
</dbReference>
<comment type="caution">
    <text evidence="9">The sequence shown here is derived from an EMBL/GenBank/DDBJ whole genome shotgun (WGS) entry which is preliminary data.</text>
</comment>
<feature type="transmembrane region" description="Helical" evidence="7">
    <location>
        <begin position="210"/>
        <end position="233"/>
    </location>
</feature>
<keyword evidence="5 7" id="KW-1133">Transmembrane helix</keyword>
<feature type="transmembrane region" description="Helical" evidence="7">
    <location>
        <begin position="288"/>
        <end position="309"/>
    </location>
</feature>
<dbReference type="AlphaFoldDB" id="A0A1X1ZFB5"/>
<feature type="transmembrane region" description="Helical" evidence="7">
    <location>
        <begin position="577"/>
        <end position="596"/>
    </location>
</feature>
<dbReference type="GO" id="GO:0005886">
    <property type="term" value="C:plasma membrane"/>
    <property type="evidence" value="ECO:0007669"/>
    <property type="project" value="UniProtKB-SubCell"/>
</dbReference>
<feature type="transmembrane region" description="Helical" evidence="7">
    <location>
        <begin position="239"/>
        <end position="260"/>
    </location>
</feature>
<feature type="transmembrane region" description="Helical" evidence="7">
    <location>
        <begin position="382"/>
        <end position="401"/>
    </location>
</feature>
<feature type="transmembrane region" description="Helical" evidence="7">
    <location>
        <begin position="706"/>
        <end position="726"/>
    </location>
</feature>
<dbReference type="SUPFAM" id="SSF82866">
    <property type="entry name" value="Multidrug efflux transporter AcrB transmembrane domain"/>
    <property type="match status" value="2"/>
</dbReference>
<dbReference type="Pfam" id="PF03176">
    <property type="entry name" value="MMPL"/>
    <property type="match status" value="2"/>
</dbReference>
<dbReference type="Gene3D" id="1.20.1640.10">
    <property type="entry name" value="Multidrug efflux transporter AcrB transmembrane domain"/>
    <property type="match status" value="2"/>
</dbReference>
<keyword evidence="10" id="KW-1185">Reference proteome</keyword>
<feature type="transmembrane region" description="Helical" evidence="7">
    <location>
        <begin position="544"/>
        <end position="565"/>
    </location>
</feature>
<dbReference type="PANTHER" id="PTHR33406">
    <property type="entry name" value="MEMBRANE PROTEIN MJ1562-RELATED"/>
    <property type="match status" value="1"/>
</dbReference>
<evidence type="ECO:0000256" key="7">
    <source>
        <dbReference type="SAM" id="Phobius"/>
    </source>
</evidence>
<feature type="transmembrane region" description="Helical" evidence="7">
    <location>
        <begin position="315"/>
        <end position="340"/>
    </location>
</feature>
<evidence type="ECO:0000256" key="3">
    <source>
        <dbReference type="ARBA" id="ARBA00022475"/>
    </source>
</evidence>
<evidence type="ECO:0000313" key="9">
    <source>
        <dbReference type="EMBL" id="ORW21970.1"/>
    </source>
</evidence>
<reference evidence="9 10" key="1">
    <citation type="submission" date="2016-01" db="EMBL/GenBank/DDBJ databases">
        <title>The new phylogeny of the genus Mycobacterium.</title>
        <authorList>
            <person name="Tarcisio F."/>
            <person name="Conor M."/>
            <person name="Antonella G."/>
            <person name="Elisabetta G."/>
            <person name="Giulia F.S."/>
            <person name="Sara T."/>
            <person name="Anna F."/>
            <person name="Clotilde B."/>
            <person name="Roberto B."/>
            <person name="Veronica D.S."/>
            <person name="Fabio R."/>
            <person name="Monica P."/>
            <person name="Olivier J."/>
            <person name="Enrico T."/>
            <person name="Nicola S."/>
        </authorList>
    </citation>
    <scope>NUCLEOTIDE SEQUENCE [LARGE SCALE GENOMIC DNA]</scope>
    <source>
        <strain evidence="9 10">DSM 44572</strain>
    </source>
</reference>